<keyword evidence="6" id="KW-1185">Reference proteome</keyword>
<protein>
    <submittedName>
        <fullName evidence="5">DNA-binding protein HU-beta</fullName>
    </submittedName>
</protein>
<evidence type="ECO:0000256" key="1">
    <source>
        <dbReference type="ARBA" id="ARBA00010529"/>
    </source>
</evidence>
<dbReference type="PANTHER" id="PTHR33175:SF3">
    <property type="entry name" value="DNA-BINDING PROTEIN HU-BETA"/>
    <property type="match status" value="1"/>
</dbReference>
<sequence length="100" mass="10459">MNKSELIDVIAEKANLSKVAAGNSLDAFIEAVSQAVADGDSVTLVGFGTFKPLARNAREGKNPRTGEKLKIAATTVPKFTPGATFKAKVAEKAAKKGKKK</sequence>
<organism evidence="5 6">
    <name type="scientific">Chitinimonas taiwanensis DSM 18899</name>
    <dbReference type="NCBI Taxonomy" id="1121279"/>
    <lineage>
        <taxon>Bacteria</taxon>
        <taxon>Pseudomonadati</taxon>
        <taxon>Pseudomonadota</taxon>
        <taxon>Betaproteobacteria</taxon>
        <taxon>Neisseriales</taxon>
        <taxon>Chitinibacteraceae</taxon>
        <taxon>Chitinimonas</taxon>
    </lineage>
</organism>
<dbReference type="SMART" id="SM00411">
    <property type="entry name" value="BHL"/>
    <property type="match status" value="1"/>
</dbReference>
<dbReference type="Pfam" id="PF00216">
    <property type="entry name" value="Bac_DNA_binding"/>
    <property type="match status" value="1"/>
</dbReference>
<dbReference type="PRINTS" id="PR01727">
    <property type="entry name" value="DNABINDINGHU"/>
</dbReference>
<dbReference type="InterPro" id="IPR020816">
    <property type="entry name" value="Histone-like_DNA-bd_CS"/>
</dbReference>
<evidence type="ECO:0000256" key="2">
    <source>
        <dbReference type="ARBA" id="ARBA00023067"/>
    </source>
</evidence>
<comment type="similarity">
    <text evidence="1 4">Belongs to the bacterial histone-like protein family.</text>
</comment>
<dbReference type="GO" id="GO:0005829">
    <property type="term" value="C:cytosol"/>
    <property type="evidence" value="ECO:0007669"/>
    <property type="project" value="TreeGrafter"/>
</dbReference>
<dbReference type="STRING" id="1121279.SAMN02745887_03650"/>
<dbReference type="GO" id="GO:0030261">
    <property type="term" value="P:chromosome condensation"/>
    <property type="evidence" value="ECO:0007669"/>
    <property type="project" value="UniProtKB-KW"/>
</dbReference>
<reference evidence="5 6" key="1">
    <citation type="submission" date="2016-11" db="EMBL/GenBank/DDBJ databases">
        <authorList>
            <person name="Jaros S."/>
            <person name="Januszkiewicz K."/>
            <person name="Wedrychowicz H."/>
        </authorList>
    </citation>
    <scope>NUCLEOTIDE SEQUENCE [LARGE SCALE GENOMIC DNA]</scope>
    <source>
        <strain evidence="5 6">DSM 18899</strain>
    </source>
</reference>
<dbReference type="PROSITE" id="PS00045">
    <property type="entry name" value="HISTONE_LIKE"/>
    <property type="match status" value="1"/>
</dbReference>
<evidence type="ECO:0000256" key="3">
    <source>
        <dbReference type="ARBA" id="ARBA00023125"/>
    </source>
</evidence>
<dbReference type="SUPFAM" id="SSF47729">
    <property type="entry name" value="IHF-like DNA-binding proteins"/>
    <property type="match status" value="1"/>
</dbReference>
<dbReference type="CDD" id="cd13831">
    <property type="entry name" value="HU"/>
    <property type="match status" value="1"/>
</dbReference>
<dbReference type="PANTHER" id="PTHR33175">
    <property type="entry name" value="DNA-BINDING PROTEIN HU"/>
    <property type="match status" value="1"/>
</dbReference>
<dbReference type="EMBL" id="FPKR01000017">
    <property type="protein sequence ID" value="SFZ79468.1"/>
    <property type="molecule type" value="Genomic_DNA"/>
</dbReference>
<dbReference type="AlphaFoldDB" id="A0A1K2HRM7"/>
<dbReference type="GO" id="GO:0030527">
    <property type="term" value="F:structural constituent of chromatin"/>
    <property type="evidence" value="ECO:0007669"/>
    <property type="project" value="InterPro"/>
</dbReference>
<dbReference type="InterPro" id="IPR010992">
    <property type="entry name" value="IHF-like_DNA-bd_dom_sf"/>
</dbReference>
<proteinExistence type="inferred from homology"/>
<dbReference type="Proteomes" id="UP000186513">
    <property type="component" value="Unassembled WGS sequence"/>
</dbReference>
<keyword evidence="3 5" id="KW-0238">DNA-binding</keyword>
<dbReference type="RefSeq" id="WP_072430126.1">
    <property type="nucleotide sequence ID" value="NZ_FPKR01000017.1"/>
</dbReference>
<dbReference type="Gene3D" id="4.10.520.10">
    <property type="entry name" value="IHF-like DNA-binding proteins"/>
    <property type="match status" value="1"/>
</dbReference>
<name>A0A1K2HRM7_9NEIS</name>
<accession>A0A1K2HRM7</accession>
<evidence type="ECO:0000313" key="5">
    <source>
        <dbReference type="EMBL" id="SFZ79468.1"/>
    </source>
</evidence>
<evidence type="ECO:0000313" key="6">
    <source>
        <dbReference type="Proteomes" id="UP000186513"/>
    </source>
</evidence>
<gene>
    <name evidence="5" type="ORF">SAMN02745887_03650</name>
</gene>
<keyword evidence="2" id="KW-0226">DNA condensation</keyword>
<dbReference type="GO" id="GO:0003677">
    <property type="term" value="F:DNA binding"/>
    <property type="evidence" value="ECO:0007669"/>
    <property type="project" value="UniProtKB-KW"/>
</dbReference>
<evidence type="ECO:0000256" key="4">
    <source>
        <dbReference type="RuleBase" id="RU003939"/>
    </source>
</evidence>
<dbReference type="OrthoDB" id="9799835at2"/>
<dbReference type="InterPro" id="IPR000119">
    <property type="entry name" value="Hist_DNA-bd"/>
</dbReference>